<evidence type="ECO:0000313" key="1">
    <source>
        <dbReference type="EMBL" id="KAH9416279.1"/>
    </source>
</evidence>
<proteinExistence type="predicted"/>
<comment type="caution">
    <text evidence="1">The sequence shown here is derived from an EMBL/GenBank/DDBJ whole genome shotgun (WGS) entry which is preliminary data.</text>
</comment>
<name>A0ABQ8J166_DERPT</name>
<gene>
    <name evidence="1" type="ORF">DERP_000780</name>
</gene>
<dbReference type="Proteomes" id="UP000887458">
    <property type="component" value="Unassembled WGS sequence"/>
</dbReference>
<sequence length="112" mass="12027">MNASNSIRAVLTRLPAACTDNTVNNVANSMIQENCPPLVFDANIVPINTGINDVKNVPGRNDDRYCLALGIPTIVSSKLFVIVAVDDEDEDDDDEGVCCETGFLILCLAIEV</sequence>
<reference evidence="1 2" key="2">
    <citation type="journal article" date="2022" name="Mol. Biol. Evol.">
        <title>Comparative Genomics Reveals Insights into the Divergent Evolution of Astigmatic Mites and Household Pest Adaptations.</title>
        <authorList>
            <person name="Xiong Q."/>
            <person name="Wan A.T."/>
            <person name="Liu X."/>
            <person name="Fung C.S."/>
            <person name="Xiao X."/>
            <person name="Malainual N."/>
            <person name="Hou J."/>
            <person name="Wang L."/>
            <person name="Wang M."/>
            <person name="Yang K.Y."/>
            <person name="Cui Y."/>
            <person name="Leung E.L."/>
            <person name="Nong W."/>
            <person name="Shin S.K."/>
            <person name="Au S.W."/>
            <person name="Jeong K.Y."/>
            <person name="Chew F.T."/>
            <person name="Hui J.H."/>
            <person name="Leung T.F."/>
            <person name="Tungtrongchitr A."/>
            <person name="Zhong N."/>
            <person name="Liu Z."/>
            <person name="Tsui S.K."/>
        </authorList>
    </citation>
    <scope>NUCLEOTIDE SEQUENCE [LARGE SCALE GENOMIC DNA]</scope>
    <source>
        <strain evidence="1">Derp</strain>
    </source>
</reference>
<protein>
    <submittedName>
        <fullName evidence="1">Uncharacterized protein</fullName>
    </submittedName>
</protein>
<dbReference type="EMBL" id="NJHN03000095">
    <property type="protein sequence ID" value="KAH9416279.1"/>
    <property type="molecule type" value="Genomic_DNA"/>
</dbReference>
<organism evidence="1 2">
    <name type="scientific">Dermatophagoides pteronyssinus</name>
    <name type="common">European house dust mite</name>
    <dbReference type="NCBI Taxonomy" id="6956"/>
    <lineage>
        <taxon>Eukaryota</taxon>
        <taxon>Metazoa</taxon>
        <taxon>Ecdysozoa</taxon>
        <taxon>Arthropoda</taxon>
        <taxon>Chelicerata</taxon>
        <taxon>Arachnida</taxon>
        <taxon>Acari</taxon>
        <taxon>Acariformes</taxon>
        <taxon>Sarcoptiformes</taxon>
        <taxon>Astigmata</taxon>
        <taxon>Psoroptidia</taxon>
        <taxon>Analgoidea</taxon>
        <taxon>Pyroglyphidae</taxon>
        <taxon>Dermatophagoidinae</taxon>
        <taxon>Dermatophagoides</taxon>
    </lineage>
</organism>
<reference evidence="1 2" key="1">
    <citation type="journal article" date="2018" name="J. Allergy Clin. Immunol.">
        <title>High-quality assembly of Dermatophagoides pteronyssinus genome and transcriptome reveals a wide range of novel allergens.</title>
        <authorList>
            <person name="Liu X.Y."/>
            <person name="Yang K.Y."/>
            <person name="Wang M.Q."/>
            <person name="Kwok J.S."/>
            <person name="Zeng X."/>
            <person name="Yang Z."/>
            <person name="Xiao X.J."/>
            <person name="Lau C.P."/>
            <person name="Li Y."/>
            <person name="Huang Z.M."/>
            <person name="Ba J.G."/>
            <person name="Yim A.K."/>
            <person name="Ouyang C.Y."/>
            <person name="Ngai S.M."/>
            <person name="Chan T.F."/>
            <person name="Leung E.L."/>
            <person name="Liu L."/>
            <person name="Liu Z.G."/>
            <person name="Tsui S.K."/>
        </authorList>
    </citation>
    <scope>NUCLEOTIDE SEQUENCE [LARGE SCALE GENOMIC DNA]</scope>
    <source>
        <strain evidence="1">Derp</strain>
    </source>
</reference>
<accession>A0ABQ8J166</accession>
<keyword evidence="2" id="KW-1185">Reference proteome</keyword>
<evidence type="ECO:0000313" key="2">
    <source>
        <dbReference type="Proteomes" id="UP000887458"/>
    </source>
</evidence>